<dbReference type="Pfam" id="PF13560">
    <property type="entry name" value="HTH_31"/>
    <property type="match status" value="1"/>
</dbReference>
<evidence type="ECO:0000313" key="2">
    <source>
        <dbReference type="EMBL" id="QXT63798.1"/>
    </source>
</evidence>
<proteinExistence type="predicted"/>
<accession>A0ABX8SNN5</accession>
<name>A0ABX8SNN5_9ACTN</name>
<dbReference type="PANTHER" id="PTHR35010:SF2">
    <property type="entry name" value="BLL4672 PROTEIN"/>
    <property type="match status" value="1"/>
</dbReference>
<dbReference type="InterPro" id="IPR001387">
    <property type="entry name" value="Cro/C1-type_HTH"/>
</dbReference>
<keyword evidence="3" id="KW-1185">Reference proteome</keyword>
<reference evidence="2 3" key="1">
    <citation type="submission" date="2021-07" db="EMBL/GenBank/DDBJ databases">
        <title>complete genome sequencing of Tessaracoccus sp.J1M15.</title>
        <authorList>
            <person name="Bae J.-W."/>
            <person name="Kim D.-y."/>
        </authorList>
    </citation>
    <scope>NUCLEOTIDE SEQUENCE [LARGE SCALE GENOMIC DNA]</scope>
    <source>
        <strain evidence="2 3">J1M15</strain>
    </source>
</reference>
<dbReference type="SMART" id="SM00530">
    <property type="entry name" value="HTH_XRE"/>
    <property type="match status" value="1"/>
</dbReference>
<organism evidence="2 3">
    <name type="scientific">Tessaracoccus palaemonis</name>
    <dbReference type="NCBI Taxonomy" id="2829499"/>
    <lineage>
        <taxon>Bacteria</taxon>
        <taxon>Bacillati</taxon>
        <taxon>Actinomycetota</taxon>
        <taxon>Actinomycetes</taxon>
        <taxon>Propionibacteriales</taxon>
        <taxon>Propionibacteriaceae</taxon>
        <taxon>Tessaracoccus</taxon>
    </lineage>
</organism>
<evidence type="ECO:0000313" key="3">
    <source>
        <dbReference type="Proteomes" id="UP000824504"/>
    </source>
</evidence>
<dbReference type="InterPro" id="IPR041413">
    <property type="entry name" value="MLTR_LBD"/>
</dbReference>
<dbReference type="PANTHER" id="PTHR35010">
    <property type="entry name" value="BLL4672 PROTEIN-RELATED"/>
    <property type="match status" value="1"/>
</dbReference>
<evidence type="ECO:0000259" key="1">
    <source>
        <dbReference type="PROSITE" id="PS50943"/>
    </source>
</evidence>
<sequence>MGCTGRASHRHPGHRRLVRVDDNRAEVRDFLTTRRARITPEQAGLHPHGSRRVPGLRRGEVADLAGVSVEYYAKLERGDLAGVSAAVLEALASALQLEDAEREHLFDLARAAVGSSLLNSRPRRRTTRTWQPSQALQWTLDAIRDAPAAVGNQRGDLLATNHLGRALYSDLYADPTGRPNFSRFTFLNPAARRFYPDWDYFADISVAMLHIEAGRNPRDPELHELVGELSTRSEEFRDRWSAHNVRIHTAGTKHYRHPVVGDLQLVYQTLDLAGEPGIAMTVYTTEPGSPSHHALQLLASWAASTHVTVDPGVQAPH</sequence>
<dbReference type="EMBL" id="CP079216">
    <property type="protein sequence ID" value="QXT63798.1"/>
    <property type="molecule type" value="Genomic_DNA"/>
</dbReference>
<feature type="domain" description="HTH cro/C1-type" evidence="1">
    <location>
        <begin position="60"/>
        <end position="102"/>
    </location>
</feature>
<dbReference type="PROSITE" id="PS50943">
    <property type="entry name" value="HTH_CROC1"/>
    <property type="match status" value="1"/>
</dbReference>
<gene>
    <name evidence="2" type="ORF">KDB89_04815</name>
</gene>
<dbReference type="Proteomes" id="UP000824504">
    <property type="component" value="Chromosome"/>
</dbReference>
<dbReference type="CDD" id="cd00093">
    <property type="entry name" value="HTH_XRE"/>
    <property type="match status" value="1"/>
</dbReference>
<protein>
    <submittedName>
        <fullName evidence="2">Helix-turn-helix transcriptional regulator</fullName>
    </submittedName>
</protein>
<dbReference type="Pfam" id="PF17765">
    <property type="entry name" value="MLTR_LBD"/>
    <property type="match status" value="1"/>
</dbReference>